<protein>
    <recommendedName>
        <fullName evidence="2">D-glycero-beta-D-manno-heptose 1-phosphate adenylyltransferase</fullName>
        <ecNumber evidence="2">2.7.7.70</ecNumber>
    </recommendedName>
</protein>
<dbReference type="GO" id="GO:0016779">
    <property type="term" value="F:nucleotidyltransferase activity"/>
    <property type="evidence" value="ECO:0007669"/>
    <property type="project" value="UniProtKB-KW"/>
</dbReference>
<dbReference type="SUPFAM" id="SSF56317">
    <property type="entry name" value="Carbon-nitrogen hydrolase"/>
    <property type="match status" value="1"/>
</dbReference>
<evidence type="ECO:0000256" key="6">
    <source>
        <dbReference type="ARBA" id="ARBA00022840"/>
    </source>
</evidence>
<dbReference type="GO" id="GO:0005524">
    <property type="term" value="F:ATP binding"/>
    <property type="evidence" value="ECO:0007669"/>
    <property type="project" value="UniProtKB-KW"/>
</dbReference>
<dbReference type="InterPro" id="IPR011914">
    <property type="entry name" value="RfaE_dom_II"/>
</dbReference>
<dbReference type="GO" id="GO:0016773">
    <property type="term" value="F:phosphotransferase activity, alcohol group as acceptor"/>
    <property type="evidence" value="ECO:0007669"/>
    <property type="project" value="InterPro"/>
</dbReference>
<organism evidence="10 11">
    <name type="scientific">Candidatus Electronema aureum</name>
    <dbReference type="NCBI Taxonomy" id="2005002"/>
    <lineage>
        <taxon>Bacteria</taxon>
        <taxon>Pseudomonadati</taxon>
        <taxon>Thermodesulfobacteriota</taxon>
        <taxon>Desulfobulbia</taxon>
        <taxon>Desulfobulbales</taxon>
        <taxon>Desulfobulbaceae</taxon>
        <taxon>Candidatus Electronema</taxon>
    </lineage>
</organism>
<keyword evidence="3" id="KW-0808">Transferase</keyword>
<sequence>MKTLFPHAACLQIEIHVGDIQANLQQFRELLAAQHFPENTLVVLPELWATGFAYPQLAALAEETPAILEVLRQEAAERKLWFAGSLPEPQAGGNPCNTLFLVGPEGVAGSYRKHHLFRFWQEEEYLQAGLEPLPISSPFGPIAALVCYDLRFPELCRNQIFAGSMLIVVSAQWPSTRLDHWRLFVQARAVENQAFVVACNGSGAVGEGRLAGHSLIVDPIGQILAEAGEEREVIQAALNEEELTKLRSRFCTAGERPWPGWDRNKIVDLKTLQAQLALIRRQKSKVVFTNGCFDLLHAGHVDYLEQSRACGDCLVVGLNADSSMRRLKGPTRPVNNEGERARVLAALGCVDFVVLFAEDTPQQLITALLPDVLVKGADWPEEQIIGAAEVKAAGGKVRRIAFSSPCSTSKIIEKILFAPRSYP</sequence>
<dbReference type="InterPro" id="IPR004821">
    <property type="entry name" value="Cyt_trans-like"/>
</dbReference>
<dbReference type="Pfam" id="PF00795">
    <property type="entry name" value="CN_hydrolase"/>
    <property type="match status" value="1"/>
</dbReference>
<dbReference type="EC" id="2.7.7.70" evidence="2"/>
<evidence type="ECO:0000256" key="1">
    <source>
        <dbReference type="ARBA" id="ARBA00010613"/>
    </source>
</evidence>
<dbReference type="Gene3D" id="3.40.50.620">
    <property type="entry name" value="HUPs"/>
    <property type="match status" value="1"/>
</dbReference>
<dbReference type="PROSITE" id="PS50263">
    <property type="entry name" value="CN_HYDROLASE"/>
    <property type="match status" value="1"/>
</dbReference>
<evidence type="ECO:0000259" key="9">
    <source>
        <dbReference type="PROSITE" id="PS50263"/>
    </source>
</evidence>
<evidence type="ECO:0000313" key="11">
    <source>
        <dbReference type="Proteomes" id="UP000316238"/>
    </source>
</evidence>
<proteinExistence type="inferred from homology"/>
<dbReference type="Pfam" id="PF01467">
    <property type="entry name" value="CTP_transf_like"/>
    <property type="match status" value="1"/>
</dbReference>
<gene>
    <name evidence="10" type="ORF">CDV28_10525</name>
</gene>
<comment type="catalytic activity">
    <reaction evidence="8">
        <text>D-glycero-beta-D-manno-heptose 1-phosphate + ATP + H(+) = ADP-D-glycero-beta-D-manno-heptose + diphosphate</text>
        <dbReference type="Rhea" id="RHEA:27465"/>
        <dbReference type="ChEBI" id="CHEBI:15378"/>
        <dbReference type="ChEBI" id="CHEBI:30616"/>
        <dbReference type="ChEBI" id="CHEBI:33019"/>
        <dbReference type="ChEBI" id="CHEBI:59967"/>
        <dbReference type="ChEBI" id="CHEBI:61593"/>
        <dbReference type="EC" id="2.7.7.70"/>
    </reaction>
</comment>
<keyword evidence="5" id="KW-0547">Nucleotide-binding</keyword>
<name>A0A521G3J1_9BACT</name>
<evidence type="ECO:0000256" key="2">
    <source>
        <dbReference type="ARBA" id="ARBA00012519"/>
    </source>
</evidence>
<dbReference type="AlphaFoldDB" id="A0A521G3J1"/>
<dbReference type="EMBL" id="NQJD01000005">
    <property type="protein sequence ID" value="TAA75568.1"/>
    <property type="molecule type" value="Genomic_DNA"/>
</dbReference>
<keyword evidence="11" id="KW-1185">Reference proteome</keyword>
<dbReference type="GO" id="GO:0005975">
    <property type="term" value="P:carbohydrate metabolic process"/>
    <property type="evidence" value="ECO:0007669"/>
    <property type="project" value="InterPro"/>
</dbReference>
<dbReference type="PANTHER" id="PTHR23088">
    <property type="entry name" value="NITRILASE-RELATED"/>
    <property type="match status" value="1"/>
</dbReference>
<dbReference type="InterPro" id="IPR014729">
    <property type="entry name" value="Rossmann-like_a/b/a_fold"/>
</dbReference>
<reference evidence="10" key="1">
    <citation type="submission" date="2017-07" db="EMBL/GenBank/DDBJ databases">
        <title>The cable genome - Insights into the physiology and evolution of filamentous bacteria capable of sulfide oxidation via long distance electron transfer.</title>
        <authorList>
            <person name="Thorup C."/>
            <person name="Bjerg J.T."/>
            <person name="Schreiber L."/>
            <person name="Nielsen L.P."/>
            <person name="Kjeldsen K.U."/>
            <person name="Boesen T."/>
            <person name="Boggild A."/>
            <person name="Meysman F."/>
            <person name="Geelhoed J."/>
            <person name="Schramm A."/>
        </authorList>
    </citation>
    <scope>NUCLEOTIDE SEQUENCE [LARGE SCALE GENOMIC DNA]</scope>
    <source>
        <strain evidence="10">GS</strain>
    </source>
</reference>
<accession>A0A521G3J1</accession>
<dbReference type="InterPro" id="IPR003010">
    <property type="entry name" value="C-N_Hydrolase"/>
</dbReference>
<dbReference type="InterPro" id="IPR001110">
    <property type="entry name" value="UPF0012_CS"/>
</dbReference>
<evidence type="ECO:0000256" key="8">
    <source>
        <dbReference type="ARBA" id="ARBA00047428"/>
    </source>
</evidence>
<evidence type="ECO:0000313" key="10">
    <source>
        <dbReference type="EMBL" id="TAA75568.1"/>
    </source>
</evidence>
<dbReference type="Proteomes" id="UP000316238">
    <property type="component" value="Unassembled WGS sequence"/>
</dbReference>
<keyword evidence="6" id="KW-0067">ATP-binding</keyword>
<evidence type="ECO:0000256" key="3">
    <source>
        <dbReference type="ARBA" id="ARBA00022679"/>
    </source>
</evidence>
<dbReference type="PROSITE" id="PS01227">
    <property type="entry name" value="UPF0012"/>
    <property type="match status" value="1"/>
</dbReference>
<comment type="similarity">
    <text evidence="1">Belongs to the carbon-nitrogen hydrolase superfamily. NIT1/NIT2 family.</text>
</comment>
<evidence type="ECO:0000256" key="4">
    <source>
        <dbReference type="ARBA" id="ARBA00022695"/>
    </source>
</evidence>
<keyword evidence="4" id="KW-0548">Nucleotidyltransferase</keyword>
<dbReference type="NCBIfam" id="TIGR02199">
    <property type="entry name" value="rfaE_dom_II"/>
    <property type="match status" value="1"/>
</dbReference>
<dbReference type="PANTHER" id="PTHR23088:SF27">
    <property type="entry name" value="DEAMINATED GLUTATHIONE AMIDASE"/>
    <property type="match status" value="1"/>
</dbReference>
<dbReference type="SUPFAM" id="SSF52374">
    <property type="entry name" value="Nucleotidylyl transferase"/>
    <property type="match status" value="1"/>
</dbReference>
<dbReference type="NCBIfam" id="TIGR00125">
    <property type="entry name" value="cyt_tran_rel"/>
    <property type="match status" value="1"/>
</dbReference>
<comment type="caution">
    <text evidence="10">The sequence shown here is derived from an EMBL/GenBank/DDBJ whole genome shotgun (WGS) entry which is preliminary data.</text>
</comment>
<dbReference type="Gene3D" id="3.60.110.10">
    <property type="entry name" value="Carbon-nitrogen hydrolase"/>
    <property type="match status" value="1"/>
</dbReference>
<keyword evidence="7" id="KW-0119">Carbohydrate metabolism</keyword>
<evidence type="ECO:0000256" key="7">
    <source>
        <dbReference type="ARBA" id="ARBA00023277"/>
    </source>
</evidence>
<evidence type="ECO:0000256" key="5">
    <source>
        <dbReference type="ARBA" id="ARBA00022741"/>
    </source>
</evidence>
<dbReference type="InterPro" id="IPR036526">
    <property type="entry name" value="C-N_Hydrolase_sf"/>
</dbReference>
<feature type="domain" description="CN hydrolase" evidence="9">
    <location>
        <begin position="6"/>
        <end position="240"/>
    </location>
</feature>